<sequence>MEIKNAIGSVLKYGDYGTLKHQKDLKKSSLHHIHRCRHSPNSSCPSSWKLNTQGAKRKRERAEGEAWLNKHSKYPIPELKLAQTGFPSSPRGDLLSWQHPIFCVECTAFTIQVQSNWKISVAGFSLLILTSILNAQFVILPVSCLTFITCWLCVWFVSMCLTLVGLHKLLQKNEPLQFGLKKITASQKQKDELKPNSDRVQKLTSDIDKYFISKWYDNVSNDDGFTEEKEVISRLAEVQLAVNNKVLLHGSLNIYLRHLKEFRRSLKRKEKYSGSIEELYRYSHICSSSTKPKDYFLHQLTTNLLRHFINSELWNSLPCHVLVSVLARKLVLHILNLSSNPEILNYTMLNLIASKSMREKYNLVDYTRISISQYYDVRDSAQKSNKTTSEQLIEAPVNTKVEDIKFEEVSKPVDQKVANDADTSETVIDAKANVKPEIELPKKEEPVQQTRSPEKNNISIDNKEKKKSPSKKRIEIAEEPKEKLFKDTRTVSDPVKIHEPKNKNAKTWYDSKDILGISLGGGPLDALQATPVRARLAELNQIIVVMVHHQPLQISC</sequence>
<dbReference type="PANTHER" id="PTHR22775">
    <property type="entry name" value="SORTING NEXIN"/>
    <property type="match status" value="1"/>
</dbReference>
<evidence type="ECO:0000259" key="3">
    <source>
        <dbReference type="Pfam" id="PF02194"/>
    </source>
</evidence>
<protein>
    <recommendedName>
        <fullName evidence="3">PXA domain-containing protein</fullName>
    </recommendedName>
</protein>
<keyword evidence="5" id="KW-1185">Reference proteome</keyword>
<evidence type="ECO:0000256" key="1">
    <source>
        <dbReference type="SAM" id="MobiDB-lite"/>
    </source>
</evidence>
<dbReference type="Proteomes" id="UP001159042">
    <property type="component" value="Unassembled WGS sequence"/>
</dbReference>
<dbReference type="InterPro" id="IPR003114">
    <property type="entry name" value="Phox_assoc"/>
</dbReference>
<feature type="domain" description="PXA" evidence="3">
    <location>
        <begin position="198"/>
        <end position="351"/>
    </location>
</feature>
<dbReference type="Pfam" id="PF02194">
    <property type="entry name" value="PXA"/>
    <property type="match status" value="1"/>
</dbReference>
<organism evidence="4 5">
    <name type="scientific">Exocentrus adspersus</name>
    <dbReference type="NCBI Taxonomy" id="1586481"/>
    <lineage>
        <taxon>Eukaryota</taxon>
        <taxon>Metazoa</taxon>
        <taxon>Ecdysozoa</taxon>
        <taxon>Arthropoda</taxon>
        <taxon>Hexapoda</taxon>
        <taxon>Insecta</taxon>
        <taxon>Pterygota</taxon>
        <taxon>Neoptera</taxon>
        <taxon>Endopterygota</taxon>
        <taxon>Coleoptera</taxon>
        <taxon>Polyphaga</taxon>
        <taxon>Cucujiformia</taxon>
        <taxon>Chrysomeloidea</taxon>
        <taxon>Cerambycidae</taxon>
        <taxon>Lamiinae</taxon>
        <taxon>Acanthocinini</taxon>
        <taxon>Exocentrus</taxon>
    </lineage>
</organism>
<feature type="compositionally biased region" description="Polar residues" evidence="1">
    <location>
        <begin position="447"/>
        <end position="460"/>
    </location>
</feature>
<name>A0AAV8VK59_9CUCU</name>
<dbReference type="GO" id="GO:0035091">
    <property type="term" value="F:phosphatidylinositol binding"/>
    <property type="evidence" value="ECO:0007669"/>
    <property type="project" value="TreeGrafter"/>
</dbReference>
<dbReference type="AlphaFoldDB" id="A0AAV8VK59"/>
<gene>
    <name evidence="4" type="ORF">NQ315_010013</name>
</gene>
<feature type="transmembrane region" description="Helical" evidence="2">
    <location>
        <begin position="145"/>
        <end position="166"/>
    </location>
</feature>
<reference evidence="4 5" key="1">
    <citation type="journal article" date="2023" name="Insect Mol. Biol.">
        <title>Genome sequencing provides insights into the evolution of gene families encoding plant cell wall-degrading enzymes in longhorned beetles.</title>
        <authorList>
            <person name="Shin N.R."/>
            <person name="Okamura Y."/>
            <person name="Kirsch R."/>
            <person name="Pauchet Y."/>
        </authorList>
    </citation>
    <scope>NUCLEOTIDE SEQUENCE [LARGE SCALE GENOMIC DNA]</scope>
    <source>
        <strain evidence="4">EAD_L_NR</strain>
    </source>
</reference>
<feature type="region of interest" description="Disordered" evidence="1">
    <location>
        <begin position="429"/>
        <end position="472"/>
    </location>
</feature>
<evidence type="ECO:0000313" key="4">
    <source>
        <dbReference type="EMBL" id="KAJ8914549.1"/>
    </source>
</evidence>
<comment type="caution">
    <text evidence="4">The sequence shown here is derived from an EMBL/GenBank/DDBJ whole genome shotgun (WGS) entry which is preliminary data.</text>
</comment>
<accession>A0AAV8VK59</accession>
<keyword evidence="2" id="KW-0812">Transmembrane</keyword>
<dbReference type="PANTHER" id="PTHR22775:SF48">
    <property type="entry name" value="SORTING NEXIN-25"/>
    <property type="match status" value="1"/>
</dbReference>
<keyword evidence="2" id="KW-0472">Membrane</keyword>
<evidence type="ECO:0000313" key="5">
    <source>
        <dbReference type="Proteomes" id="UP001159042"/>
    </source>
</evidence>
<dbReference type="EMBL" id="JANEYG010000069">
    <property type="protein sequence ID" value="KAJ8914549.1"/>
    <property type="molecule type" value="Genomic_DNA"/>
</dbReference>
<feature type="compositionally biased region" description="Basic and acidic residues" evidence="1">
    <location>
        <begin position="432"/>
        <end position="446"/>
    </location>
</feature>
<evidence type="ECO:0000256" key="2">
    <source>
        <dbReference type="SAM" id="Phobius"/>
    </source>
</evidence>
<proteinExistence type="predicted"/>
<keyword evidence="2" id="KW-1133">Transmembrane helix</keyword>